<dbReference type="Gene3D" id="3.60.40.10">
    <property type="entry name" value="PPM-type phosphatase domain"/>
    <property type="match status" value="1"/>
</dbReference>
<reference evidence="3" key="2">
    <citation type="submission" date="2025-08" db="UniProtKB">
        <authorList>
            <consortium name="RefSeq"/>
        </authorList>
    </citation>
    <scope>IDENTIFICATION</scope>
    <source>
        <tissue evidence="3">Leaf</tissue>
    </source>
</reference>
<dbReference type="SMART" id="SM00332">
    <property type="entry name" value="PP2Cc"/>
    <property type="match status" value="1"/>
</dbReference>
<dbReference type="PROSITE" id="PS51746">
    <property type="entry name" value="PPM_2"/>
    <property type="match status" value="1"/>
</dbReference>
<dbReference type="InterPro" id="IPR015655">
    <property type="entry name" value="PP2C"/>
</dbReference>
<protein>
    <submittedName>
        <fullName evidence="3">Probable protein phosphatase 2C 51 isoform X1</fullName>
    </submittedName>
</protein>
<dbReference type="Proteomes" id="UP000813463">
    <property type="component" value="Chromosome 5"/>
</dbReference>
<dbReference type="RefSeq" id="XP_021843509.1">
    <property type="nucleotide sequence ID" value="XM_021987817.2"/>
</dbReference>
<dbReference type="GO" id="GO:0004722">
    <property type="term" value="F:protein serine/threonine phosphatase activity"/>
    <property type="evidence" value="ECO:0000318"/>
    <property type="project" value="GO_Central"/>
</dbReference>
<dbReference type="GeneID" id="110783475"/>
<evidence type="ECO:0000313" key="2">
    <source>
        <dbReference type="Proteomes" id="UP000813463"/>
    </source>
</evidence>
<dbReference type="SUPFAM" id="SSF81606">
    <property type="entry name" value="PP2C-like"/>
    <property type="match status" value="1"/>
</dbReference>
<proteinExistence type="predicted"/>
<accession>A0A9R0I6D2</accession>
<dbReference type="GO" id="GO:1902531">
    <property type="term" value="P:regulation of intracellular signal transduction"/>
    <property type="evidence" value="ECO:0000318"/>
    <property type="project" value="GO_Central"/>
</dbReference>
<dbReference type="AlphaFoldDB" id="A0A9R0I6D2"/>
<dbReference type="InterPro" id="IPR036457">
    <property type="entry name" value="PPM-type-like_dom_sf"/>
</dbReference>
<reference evidence="2" key="1">
    <citation type="journal article" date="2021" name="Nat. Commun.">
        <title>Genomic analyses provide insights into spinach domestication and the genetic basis of agronomic traits.</title>
        <authorList>
            <person name="Cai X."/>
            <person name="Sun X."/>
            <person name="Xu C."/>
            <person name="Sun H."/>
            <person name="Wang X."/>
            <person name="Ge C."/>
            <person name="Zhang Z."/>
            <person name="Wang Q."/>
            <person name="Fei Z."/>
            <person name="Jiao C."/>
            <person name="Wang Q."/>
        </authorList>
    </citation>
    <scope>NUCLEOTIDE SEQUENCE [LARGE SCALE GENOMIC DNA]</scope>
    <source>
        <strain evidence="2">cv. Varoflay</strain>
    </source>
</reference>
<name>A0A9R0I6D2_SPIOL</name>
<evidence type="ECO:0000259" key="1">
    <source>
        <dbReference type="PROSITE" id="PS51746"/>
    </source>
</evidence>
<keyword evidence="2" id="KW-1185">Reference proteome</keyword>
<dbReference type="PANTHER" id="PTHR47992">
    <property type="entry name" value="PROTEIN PHOSPHATASE"/>
    <property type="match status" value="1"/>
</dbReference>
<gene>
    <name evidence="3" type="primary">LOC110783475</name>
</gene>
<dbReference type="InterPro" id="IPR001932">
    <property type="entry name" value="PPM-type_phosphatase-like_dom"/>
</dbReference>
<evidence type="ECO:0000313" key="3">
    <source>
        <dbReference type="RefSeq" id="XP_021843509.1"/>
    </source>
</evidence>
<organism evidence="2 3">
    <name type="scientific">Spinacia oleracea</name>
    <name type="common">Spinach</name>
    <dbReference type="NCBI Taxonomy" id="3562"/>
    <lineage>
        <taxon>Eukaryota</taxon>
        <taxon>Viridiplantae</taxon>
        <taxon>Streptophyta</taxon>
        <taxon>Embryophyta</taxon>
        <taxon>Tracheophyta</taxon>
        <taxon>Spermatophyta</taxon>
        <taxon>Magnoliopsida</taxon>
        <taxon>eudicotyledons</taxon>
        <taxon>Gunneridae</taxon>
        <taxon>Pentapetalae</taxon>
        <taxon>Caryophyllales</taxon>
        <taxon>Chenopodiaceae</taxon>
        <taxon>Chenopodioideae</taxon>
        <taxon>Anserineae</taxon>
        <taxon>Spinacia</taxon>
    </lineage>
</organism>
<dbReference type="KEGG" id="soe:110783475"/>
<dbReference type="OrthoDB" id="416093at2759"/>
<sequence>MDLFEEMHNMAFPLETEFNSLETHFRRRMNVSKTMEIIQEAITLTIHDIDSTFSQVALRKHLISGTTATIAVLVNNELLVANVGDSKAFLCSEVMQNNDDKHNQGTPMTRLQVIDLTKDHHPDRDDENARITASGGFVSLLGVPRVNGILAVSRSIGDLYLKRYGVIAEPEVDWHHLDASKVFLVVASDGIFEGLSTQEVCSLLHDARSQGKGRKNWRSSKCQSSSLAECIVNMAYEKGSTDNLSVVLLPLSTHVNT</sequence>
<dbReference type="CDD" id="cd00143">
    <property type="entry name" value="PP2Cc"/>
    <property type="match status" value="1"/>
</dbReference>
<dbReference type="Pfam" id="PF00481">
    <property type="entry name" value="PP2C"/>
    <property type="match status" value="1"/>
</dbReference>
<feature type="domain" description="PPM-type phosphatase" evidence="1">
    <location>
        <begin position="1"/>
        <end position="251"/>
    </location>
</feature>